<organism evidence="1 2">
    <name type="scientific">Solanum tuberosum</name>
    <name type="common">Potato</name>
    <dbReference type="NCBI Taxonomy" id="4113"/>
    <lineage>
        <taxon>Eukaryota</taxon>
        <taxon>Viridiplantae</taxon>
        <taxon>Streptophyta</taxon>
        <taxon>Embryophyta</taxon>
        <taxon>Tracheophyta</taxon>
        <taxon>Spermatophyta</taxon>
        <taxon>Magnoliopsida</taxon>
        <taxon>eudicotyledons</taxon>
        <taxon>Gunneridae</taxon>
        <taxon>Pentapetalae</taxon>
        <taxon>asterids</taxon>
        <taxon>lamiids</taxon>
        <taxon>Solanales</taxon>
        <taxon>Solanaceae</taxon>
        <taxon>Solanoideae</taxon>
        <taxon>Solaneae</taxon>
        <taxon>Solanum</taxon>
    </lineage>
</organism>
<evidence type="ECO:0000313" key="1">
    <source>
        <dbReference type="EnsemblPlants" id="PGSC0003DMT400083465"/>
    </source>
</evidence>
<dbReference type="HOGENOM" id="CLU_3127988_0_0_1"/>
<sequence length="50" mass="5604">MKENGSKVIFNHTQYNQTYHSKNLNGFALSGIEEEGLSINLRLHGSISLL</sequence>
<proteinExistence type="predicted"/>
<reference evidence="2" key="1">
    <citation type="journal article" date="2011" name="Nature">
        <title>Genome sequence and analysis of the tuber crop potato.</title>
        <authorList>
            <consortium name="The Potato Genome Sequencing Consortium"/>
        </authorList>
    </citation>
    <scope>NUCLEOTIDE SEQUENCE [LARGE SCALE GENOMIC DNA]</scope>
    <source>
        <strain evidence="2">cv. DM1-3 516 R44</strain>
    </source>
</reference>
<accession>M1D6X0</accession>
<keyword evidence="2" id="KW-1185">Reference proteome</keyword>
<dbReference type="PaxDb" id="4113-PGSC0003DMT400083465"/>
<reference evidence="1" key="2">
    <citation type="submission" date="2015-06" db="UniProtKB">
        <authorList>
            <consortium name="EnsemblPlants"/>
        </authorList>
    </citation>
    <scope>IDENTIFICATION</scope>
    <source>
        <strain evidence="1">DM1-3 516 R44</strain>
    </source>
</reference>
<name>M1D6X0_SOLTU</name>
<dbReference type="AlphaFoldDB" id="M1D6X0"/>
<dbReference type="Gramene" id="PGSC0003DMT400083465">
    <property type="protein sequence ID" value="PGSC0003DMT400083465"/>
    <property type="gene ID" value="PGSC0003DMG400033330"/>
</dbReference>
<evidence type="ECO:0000313" key="2">
    <source>
        <dbReference type="Proteomes" id="UP000011115"/>
    </source>
</evidence>
<protein>
    <submittedName>
        <fullName evidence="1">Uncharacterized protein</fullName>
    </submittedName>
</protein>
<dbReference type="EnsemblPlants" id="PGSC0003DMT400083465">
    <property type="protein sequence ID" value="PGSC0003DMT400083465"/>
    <property type="gene ID" value="PGSC0003DMG400033330"/>
</dbReference>
<dbReference type="Proteomes" id="UP000011115">
    <property type="component" value="Unassembled WGS sequence"/>
</dbReference>
<dbReference type="InParanoid" id="M1D6X0"/>